<dbReference type="PANTHER" id="PTHR46383">
    <property type="entry name" value="ASPARTATE AMINOTRANSFERASE"/>
    <property type="match status" value="1"/>
</dbReference>
<dbReference type="RefSeq" id="WP_167185585.1">
    <property type="nucleotide sequence ID" value="NZ_JAAONZ010000006.1"/>
</dbReference>
<comment type="caution">
    <text evidence="8">The sequence shown here is derived from an EMBL/GenBank/DDBJ whole genome shotgun (WGS) entry which is preliminary data.</text>
</comment>
<feature type="domain" description="Aminotransferase class I/classII large" evidence="7">
    <location>
        <begin position="37"/>
        <end position="386"/>
    </location>
</feature>
<organism evidence="8 9">
    <name type="scientific">Pseudomaricurvus hydrocarbonicus</name>
    <dbReference type="NCBI Taxonomy" id="1470433"/>
    <lineage>
        <taxon>Bacteria</taxon>
        <taxon>Pseudomonadati</taxon>
        <taxon>Pseudomonadota</taxon>
        <taxon>Gammaproteobacteria</taxon>
        <taxon>Cellvibrionales</taxon>
        <taxon>Cellvibrionaceae</taxon>
        <taxon>Pseudomaricurvus</taxon>
    </lineage>
</organism>
<dbReference type="Pfam" id="PF00155">
    <property type="entry name" value="Aminotran_1_2"/>
    <property type="match status" value="1"/>
</dbReference>
<evidence type="ECO:0000313" key="8">
    <source>
        <dbReference type="EMBL" id="NHO65847.1"/>
    </source>
</evidence>
<dbReference type="CDD" id="cd00609">
    <property type="entry name" value="AAT_like"/>
    <property type="match status" value="1"/>
</dbReference>
<dbReference type="InterPro" id="IPR015422">
    <property type="entry name" value="PyrdxlP-dep_Trfase_small"/>
</dbReference>
<keyword evidence="3 6" id="KW-0032">Aminotransferase</keyword>
<dbReference type="EMBL" id="JAAONZ010000006">
    <property type="protein sequence ID" value="NHO65847.1"/>
    <property type="molecule type" value="Genomic_DNA"/>
</dbReference>
<keyword evidence="9" id="KW-1185">Reference proteome</keyword>
<dbReference type="InterPro" id="IPR004838">
    <property type="entry name" value="NHTrfase_class1_PyrdxlP-BS"/>
</dbReference>
<protein>
    <recommendedName>
        <fullName evidence="6">Aminotransferase</fullName>
        <ecNumber evidence="6">2.6.1.-</ecNumber>
    </recommendedName>
</protein>
<dbReference type="InterPro" id="IPR004839">
    <property type="entry name" value="Aminotransferase_I/II_large"/>
</dbReference>
<dbReference type="SUPFAM" id="SSF53383">
    <property type="entry name" value="PLP-dependent transferases"/>
    <property type="match status" value="1"/>
</dbReference>
<dbReference type="GO" id="GO:0008483">
    <property type="term" value="F:transaminase activity"/>
    <property type="evidence" value="ECO:0007669"/>
    <property type="project" value="UniProtKB-KW"/>
</dbReference>
<keyword evidence="4 6" id="KW-0808">Transferase</keyword>
<keyword evidence="5" id="KW-0663">Pyridoxal phosphate</keyword>
<dbReference type="GO" id="GO:0006520">
    <property type="term" value="P:amino acid metabolic process"/>
    <property type="evidence" value="ECO:0007669"/>
    <property type="project" value="InterPro"/>
</dbReference>
<comment type="cofactor">
    <cofactor evidence="1 6">
        <name>pyridoxal 5'-phosphate</name>
        <dbReference type="ChEBI" id="CHEBI:597326"/>
    </cofactor>
</comment>
<evidence type="ECO:0000259" key="7">
    <source>
        <dbReference type="Pfam" id="PF00155"/>
    </source>
</evidence>
<dbReference type="InterPro" id="IPR050596">
    <property type="entry name" value="AspAT/PAT-like"/>
</dbReference>
<evidence type="ECO:0000256" key="2">
    <source>
        <dbReference type="ARBA" id="ARBA00007441"/>
    </source>
</evidence>
<dbReference type="PANTHER" id="PTHR46383:SF1">
    <property type="entry name" value="ASPARTATE AMINOTRANSFERASE"/>
    <property type="match status" value="1"/>
</dbReference>
<dbReference type="GO" id="GO:0030170">
    <property type="term" value="F:pyridoxal phosphate binding"/>
    <property type="evidence" value="ECO:0007669"/>
    <property type="project" value="InterPro"/>
</dbReference>
<dbReference type="Gene3D" id="3.40.640.10">
    <property type="entry name" value="Type I PLP-dependent aspartate aminotransferase-like (Major domain)"/>
    <property type="match status" value="1"/>
</dbReference>
<gene>
    <name evidence="8" type="ORF">G8770_09865</name>
</gene>
<dbReference type="EC" id="2.6.1.-" evidence="6"/>
<sequence length="396" mass="43317">MSFQGSISNIAKRLQGESSSVWEVHDKACAMAARGEDVILLSVGDPDLDTHPDTVDYAIQQLKKGRTHYAPGMGELSLREVIADIESRTSKRQCGPENILICPGATNAIYTVMSCLLNVGDEVVVADPMYVGYFGIFDSVGSHVIRVPLQTNNNFELDVDLLTAAVTDKTRVIFINTPGNPAGNMIKPAQLRQLAEYCYQKNIWLVSDEVYSMITFEEKHTSLLAAAEHLDNIIVIDGLSKSHSMTGWRLGWIVASVALQKELLNFASATIFGCCQFVQDAGAFALKNDAAYMAEIRQAYKIRRDYAAERIATIDGLHCQPPKAGMFMMVDVSAVAADGEAFAKGLLKQEKVSVLPGSGFGESTRDYVRVSLTLPTESLGQAFDRIERYVKKLTGA</sequence>
<dbReference type="PROSITE" id="PS00105">
    <property type="entry name" value="AA_TRANSFER_CLASS_1"/>
    <property type="match status" value="1"/>
</dbReference>
<evidence type="ECO:0000256" key="4">
    <source>
        <dbReference type="ARBA" id="ARBA00022679"/>
    </source>
</evidence>
<dbReference type="InterPro" id="IPR015421">
    <property type="entry name" value="PyrdxlP-dep_Trfase_major"/>
</dbReference>
<evidence type="ECO:0000256" key="5">
    <source>
        <dbReference type="ARBA" id="ARBA00022898"/>
    </source>
</evidence>
<reference evidence="8" key="1">
    <citation type="submission" date="2020-03" db="EMBL/GenBank/DDBJ databases">
        <authorList>
            <person name="Guo F."/>
        </authorList>
    </citation>
    <scope>NUCLEOTIDE SEQUENCE</scope>
    <source>
        <strain evidence="8">JCM 30134</strain>
    </source>
</reference>
<dbReference type="Proteomes" id="UP000787472">
    <property type="component" value="Unassembled WGS sequence"/>
</dbReference>
<dbReference type="AlphaFoldDB" id="A0A9E5JS69"/>
<evidence type="ECO:0000313" key="9">
    <source>
        <dbReference type="Proteomes" id="UP000787472"/>
    </source>
</evidence>
<evidence type="ECO:0000256" key="6">
    <source>
        <dbReference type="RuleBase" id="RU000481"/>
    </source>
</evidence>
<comment type="similarity">
    <text evidence="2 6">Belongs to the class-I pyridoxal-phosphate-dependent aminotransferase family.</text>
</comment>
<evidence type="ECO:0000256" key="1">
    <source>
        <dbReference type="ARBA" id="ARBA00001933"/>
    </source>
</evidence>
<accession>A0A9E5JS69</accession>
<dbReference type="InterPro" id="IPR015424">
    <property type="entry name" value="PyrdxlP-dep_Trfase"/>
</dbReference>
<dbReference type="Gene3D" id="3.90.1150.10">
    <property type="entry name" value="Aspartate Aminotransferase, domain 1"/>
    <property type="match status" value="1"/>
</dbReference>
<name>A0A9E5JS69_9GAMM</name>
<evidence type="ECO:0000256" key="3">
    <source>
        <dbReference type="ARBA" id="ARBA00022576"/>
    </source>
</evidence>
<proteinExistence type="inferred from homology"/>